<dbReference type="GO" id="GO:0003677">
    <property type="term" value="F:DNA binding"/>
    <property type="evidence" value="ECO:0007669"/>
    <property type="project" value="InterPro"/>
</dbReference>
<sequence>MLCELYTRLTAVGAAYDYKIPESVTQRDFAGALSYTAIHINRGVRDLRDAELVEWGRDQIHILDWSGLAKLAQFNRSYLDIRKARR</sequence>
<proteinExistence type="predicted"/>
<dbReference type="InterPro" id="IPR036390">
    <property type="entry name" value="WH_DNA-bd_sf"/>
</dbReference>
<feature type="domain" description="HTH crp-type" evidence="1">
    <location>
        <begin position="17"/>
        <end position="71"/>
    </location>
</feature>
<accession>A0A521ENY7</accession>
<organism evidence="2 3">
    <name type="scientific">Paracoccus laeviglucosivorans</name>
    <dbReference type="NCBI Taxonomy" id="1197861"/>
    <lineage>
        <taxon>Bacteria</taxon>
        <taxon>Pseudomonadati</taxon>
        <taxon>Pseudomonadota</taxon>
        <taxon>Alphaproteobacteria</taxon>
        <taxon>Rhodobacterales</taxon>
        <taxon>Paracoccaceae</taxon>
        <taxon>Paracoccus</taxon>
    </lineage>
</organism>
<keyword evidence="3" id="KW-1185">Reference proteome</keyword>
<dbReference type="EMBL" id="FXTK01000014">
    <property type="protein sequence ID" value="SMO85614.1"/>
    <property type="molecule type" value="Genomic_DNA"/>
</dbReference>
<dbReference type="GO" id="GO:0006355">
    <property type="term" value="P:regulation of DNA-templated transcription"/>
    <property type="evidence" value="ECO:0007669"/>
    <property type="project" value="InterPro"/>
</dbReference>
<dbReference type="InterPro" id="IPR036388">
    <property type="entry name" value="WH-like_DNA-bd_sf"/>
</dbReference>
<protein>
    <submittedName>
        <fullName evidence="2">Crp-like helix-turn-helix domain-containing protein</fullName>
    </submittedName>
</protein>
<dbReference type="SUPFAM" id="SSF46785">
    <property type="entry name" value="Winged helix' DNA-binding domain"/>
    <property type="match status" value="1"/>
</dbReference>
<dbReference type="AlphaFoldDB" id="A0A521ENY7"/>
<dbReference type="InterPro" id="IPR012318">
    <property type="entry name" value="HTH_CRP"/>
</dbReference>
<evidence type="ECO:0000313" key="3">
    <source>
        <dbReference type="Proteomes" id="UP000319014"/>
    </source>
</evidence>
<reference evidence="2 3" key="1">
    <citation type="submission" date="2017-05" db="EMBL/GenBank/DDBJ databases">
        <authorList>
            <person name="Varghese N."/>
            <person name="Submissions S."/>
        </authorList>
    </citation>
    <scope>NUCLEOTIDE SEQUENCE [LARGE SCALE GENOMIC DNA]</scope>
    <source>
        <strain evidence="2 3">DSM 100094</strain>
    </source>
</reference>
<evidence type="ECO:0000313" key="2">
    <source>
        <dbReference type="EMBL" id="SMO85614.1"/>
    </source>
</evidence>
<dbReference type="Pfam" id="PF13545">
    <property type="entry name" value="HTH_Crp_2"/>
    <property type="match status" value="1"/>
</dbReference>
<dbReference type="Proteomes" id="UP000319014">
    <property type="component" value="Unassembled WGS sequence"/>
</dbReference>
<evidence type="ECO:0000259" key="1">
    <source>
        <dbReference type="Pfam" id="PF13545"/>
    </source>
</evidence>
<gene>
    <name evidence="2" type="ORF">SAMN06265221_11474</name>
</gene>
<name>A0A521ENY7_9RHOB</name>
<dbReference type="Gene3D" id="1.10.10.10">
    <property type="entry name" value="Winged helix-like DNA-binding domain superfamily/Winged helix DNA-binding domain"/>
    <property type="match status" value="1"/>
</dbReference>